<reference evidence="1 2" key="1">
    <citation type="submission" date="2016-03" db="EMBL/GenBank/DDBJ databases">
        <authorList>
            <person name="Ploux O."/>
        </authorList>
    </citation>
    <scope>NUCLEOTIDE SEQUENCE [LARGE SCALE GENOMIC DNA]</scope>
    <source>
        <strain evidence="1 2">LPB0076</strain>
    </source>
</reference>
<keyword evidence="2" id="KW-1185">Reference proteome</keyword>
<dbReference type="AlphaFoldDB" id="A0A1B9E7L3"/>
<gene>
    <name evidence="1" type="ORF">LPBF_03095</name>
</gene>
<name>A0A1B9E7L3_9FLAO</name>
<organism evidence="1 2">
    <name type="scientific">Flavobacterium crassostreae</name>
    <dbReference type="NCBI Taxonomy" id="1763534"/>
    <lineage>
        <taxon>Bacteria</taxon>
        <taxon>Pseudomonadati</taxon>
        <taxon>Bacteroidota</taxon>
        <taxon>Flavobacteriia</taxon>
        <taxon>Flavobacteriales</taxon>
        <taxon>Flavobacteriaceae</taxon>
        <taxon>Flavobacterium</taxon>
    </lineage>
</organism>
<sequence>MAYSKITIDFTSPIIAGTFLNLTESNYGISLFEIFKNARISRGSVAIPEGVPEDYNHPEIYYKLLASSYRNAFNLDYNTSNLFTVEINGSGIAGRVTILANYENANFILSGTDSGAIISIVNQQFTPPFIHTITSFSEATEDKSKKIKITQATSELAVSISSPFNLLNNTSNPFSFEWQRGQVINLTVKNAAGLEATNLITLPDVLSADNFSIKINNSPNGATAIVNNAFTTGLTLAYSLNGTDFQHANVFSGLDVGNYTLYVLDQYGGAFSKSFSVDQNGVYVPFFYISKSNSIRFAKRVKWSDTFNYKTDENTLGSEVDVKVAYSGCQNFKSDTIITTQFKSNYATNTVNIIKSDKTKISVPVVKKTNNIGIKDKRDAIKFNLGGTNTGVYFLAGNRYDYATNAVIDSYALNGLLPEWAIIGNYINLENAWYLIDNIFYDDDKNADVLVISNTYSGIDVGVMVSSIYNDFNYEVYEFTIDLSNYLNQTLQIEIENTDNRFDSLKHISERLIIAKNFLKNLEINYWNHDNTDIFYATGIRHLMNVEVTKQAGVSQEESEVYKTDTNAVLLSAQSYEADKFTFEPLSKEIWRKLMIALSHKMVYINGTQYVKSGDFETEGPLNDSNLYVLSAIMVKAGAVYSTSSEMDEMLNDQVIEIPGLIQTEIGFLKY</sequence>
<proteinExistence type="predicted"/>
<dbReference type="STRING" id="1763534.GCA_001831475_02644"/>
<protein>
    <submittedName>
        <fullName evidence="1">Uncharacterized protein</fullName>
    </submittedName>
</protein>
<dbReference type="OrthoDB" id="1289432at2"/>
<dbReference type="EMBL" id="LVEP01000013">
    <property type="protein sequence ID" value="OCB77947.1"/>
    <property type="molecule type" value="Genomic_DNA"/>
</dbReference>
<comment type="caution">
    <text evidence="1">The sequence shown here is derived from an EMBL/GenBank/DDBJ whole genome shotgun (WGS) entry which is preliminary data.</text>
</comment>
<evidence type="ECO:0000313" key="1">
    <source>
        <dbReference type="EMBL" id="OCB77947.1"/>
    </source>
</evidence>
<dbReference type="Proteomes" id="UP000093510">
    <property type="component" value="Unassembled WGS sequence"/>
</dbReference>
<dbReference type="RefSeq" id="WP_066332315.1">
    <property type="nucleotide sequence ID" value="NZ_CP017688.1"/>
</dbReference>
<accession>A0A1B9E7L3</accession>
<evidence type="ECO:0000313" key="2">
    <source>
        <dbReference type="Proteomes" id="UP000093510"/>
    </source>
</evidence>